<sequence>MAIRLKTSQLNRILNMATLISLASQSSTNSDRNDTRPSIIRDTNSKSHGSSIFLHNHITI</sequence>
<reference evidence="2" key="2">
    <citation type="journal article" date="2015" name="Fish Shellfish Immunol.">
        <title>Early steps in the European eel (Anguilla anguilla)-Vibrio vulnificus interaction in the gills: Role of the RtxA13 toxin.</title>
        <authorList>
            <person name="Callol A."/>
            <person name="Pajuelo D."/>
            <person name="Ebbesson L."/>
            <person name="Teles M."/>
            <person name="MacKenzie S."/>
            <person name="Amaro C."/>
        </authorList>
    </citation>
    <scope>NUCLEOTIDE SEQUENCE</scope>
</reference>
<protein>
    <submittedName>
        <fullName evidence="2">Uncharacterized protein</fullName>
    </submittedName>
</protein>
<organism evidence="2">
    <name type="scientific">Anguilla anguilla</name>
    <name type="common">European freshwater eel</name>
    <name type="synonym">Muraena anguilla</name>
    <dbReference type="NCBI Taxonomy" id="7936"/>
    <lineage>
        <taxon>Eukaryota</taxon>
        <taxon>Metazoa</taxon>
        <taxon>Chordata</taxon>
        <taxon>Craniata</taxon>
        <taxon>Vertebrata</taxon>
        <taxon>Euteleostomi</taxon>
        <taxon>Actinopterygii</taxon>
        <taxon>Neopterygii</taxon>
        <taxon>Teleostei</taxon>
        <taxon>Anguilliformes</taxon>
        <taxon>Anguillidae</taxon>
        <taxon>Anguilla</taxon>
    </lineage>
</organism>
<dbReference type="EMBL" id="GBXM01023971">
    <property type="protein sequence ID" value="JAH84606.1"/>
    <property type="molecule type" value="Transcribed_RNA"/>
</dbReference>
<feature type="region of interest" description="Disordered" evidence="1">
    <location>
        <begin position="24"/>
        <end position="46"/>
    </location>
</feature>
<name>A0A0E9W2R3_ANGAN</name>
<proteinExistence type="predicted"/>
<reference evidence="2" key="1">
    <citation type="submission" date="2014-11" db="EMBL/GenBank/DDBJ databases">
        <authorList>
            <person name="Amaro Gonzalez C."/>
        </authorList>
    </citation>
    <scope>NUCLEOTIDE SEQUENCE</scope>
</reference>
<dbReference type="AlphaFoldDB" id="A0A0E9W2R3"/>
<accession>A0A0E9W2R3</accession>
<evidence type="ECO:0000313" key="2">
    <source>
        <dbReference type="EMBL" id="JAH84606.1"/>
    </source>
</evidence>
<evidence type="ECO:0000256" key="1">
    <source>
        <dbReference type="SAM" id="MobiDB-lite"/>
    </source>
</evidence>